<sequence>MHRLSIFSLALFTSAAMTANAIIINDPFTTGGAPNYNGNASLVGQGPTNVGGMTGNWLSGVGTGVLASDTGLTYSDSNYAPASGGSAFSTSSGNRVGRLLTTPYTDTSSETIYLSFLMQTEDSSSSTYRAFELHNGGFGDGSDRKLQIGFHTGDFGSSTNYGIRLDNVSITQSEVLGPNDGGVNLFVVQIDFSAITNNDQVTVWQNPDLTNPGAGTAISGFNMTFDRISFASFSNADTNWDEIRLGNSFASVTTVVPEPSTLALIGFAGILAIIRNRRR</sequence>
<evidence type="ECO:0000256" key="2">
    <source>
        <dbReference type="SAM" id="SignalP"/>
    </source>
</evidence>
<keyword evidence="1" id="KW-1133">Transmembrane helix</keyword>
<dbReference type="Pfam" id="PF07589">
    <property type="entry name" value="PEP-CTERM"/>
    <property type="match status" value="1"/>
</dbReference>
<reference evidence="4 5" key="1">
    <citation type="submission" date="2023-10" db="EMBL/GenBank/DDBJ databases">
        <title>Rubellicoccus peritrichatus gen. nov., sp. nov., isolated from an algae of coral reef tank.</title>
        <authorList>
            <person name="Luo J."/>
        </authorList>
    </citation>
    <scope>NUCLEOTIDE SEQUENCE [LARGE SCALE GENOMIC DNA]</scope>
    <source>
        <strain evidence="4 5">CR14</strain>
    </source>
</reference>
<dbReference type="AlphaFoldDB" id="A0AAQ3QUX2"/>
<keyword evidence="1" id="KW-0472">Membrane</keyword>
<gene>
    <name evidence="4" type="ORF">RZN69_07185</name>
</gene>
<organism evidence="4 5">
    <name type="scientific">Rubellicoccus peritrichatus</name>
    <dbReference type="NCBI Taxonomy" id="3080537"/>
    <lineage>
        <taxon>Bacteria</taxon>
        <taxon>Pseudomonadati</taxon>
        <taxon>Verrucomicrobiota</taxon>
        <taxon>Opitutia</taxon>
        <taxon>Puniceicoccales</taxon>
        <taxon>Cerasicoccaceae</taxon>
        <taxon>Rubellicoccus</taxon>
    </lineage>
</organism>
<keyword evidence="5" id="KW-1185">Reference proteome</keyword>
<evidence type="ECO:0000259" key="3">
    <source>
        <dbReference type="Pfam" id="PF07589"/>
    </source>
</evidence>
<feature type="domain" description="Ice-binding protein C-terminal" evidence="3">
    <location>
        <begin position="256"/>
        <end position="278"/>
    </location>
</feature>
<dbReference type="InterPro" id="IPR013424">
    <property type="entry name" value="Ice-binding_C"/>
</dbReference>
<dbReference type="Proteomes" id="UP001304300">
    <property type="component" value="Chromosome"/>
</dbReference>
<dbReference type="EMBL" id="CP136920">
    <property type="protein sequence ID" value="WOO42871.1"/>
    <property type="molecule type" value="Genomic_DNA"/>
</dbReference>
<dbReference type="NCBIfam" id="TIGR02595">
    <property type="entry name" value="PEP_CTERM"/>
    <property type="match status" value="1"/>
</dbReference>
<name>A0AAQ3QUX2_9BACT</name>
<feature type="signal peptide" evidence="2">
    <location>
        <begin position="1"/>
        <end position="21"/>
    </location>
</feature>
<protein>
    <submittedName>
        <fullName evidence="4">PEP-CTERM sorting domain-containing protein</fullName>
    </submittedName>
</protein>
<evidence type="ECO:0000313" key="4">
    <source>
        <dbReference type="EMBL" id="WOO42871.1"/>
    </source>
</evidence>
<proteinExistence type="predicted"/>
<feature type="transmembrane region" description="Helical" evidence="1">
    <location>
        <begin position="255"/>
        <end position="274"/>
    </location>
</feature>
<dbReference type="KEGG" id="puo:RZN69_07185"/>
<keyword evidence="1" id="KW-0812">Transmembrane</keyword>
<evidence type="ECO:0000256" key="1">
    <source>
        <dbReference type="SAM" id="Phobius"/>
    </source>
</evidence>
<keyword evidence="2" id="KW-0732">Signal</keyword>
<accession>A0AAQ3QUX2</accession>
<feature type="chain" id="PRO_5042915762" evidence="2">
    <location>
        <begin position="22"/>
        <end position="279"/>
    </location>
</feature>
<dbReference type="RefSeq" id="WP_317835403.1">
    <property type="nucleotide sequence ID" value="NZ_CP136920.1"/>
</dbReference>
<evidence type="ECO:0000313" key="5">
    <source>
        <dbReference type="Proteomes" id="UP001304300"/>
    </source>
</evidence>